<accession>A0A328TQY5</accession>
<keyword evidence="2" id="KW-1185">Reference proteome</keyword>
<protein>
    <submittedName>
        <fullName evidence="1">ABC transporter periplasmic protein</fullName>
    </submittedName>
</protein>
<evidence type="ECO:0000313" key="1">
    <source>
        <dbReference type="EMBL" id="RAP70216.1"/>
    </source>
</evidence>
<dbReference type="SUPFAM" id="SSF53807">
    <property type="entry name" value="Helical backbone' metal receptor"/>
    <property type="match status" value="1"/>
</dbReference>
<sequence>MYRVVTGANWKNYNTAGGWIYVGPSANISEATQRLTMLMARLAFHTLPAVTNGNAHAIWHQFYDSPYQSVVIQALAKRLHPKLFKDIDPDATFREFHQRFLPIDYQPGYWMTLKPKR</sequence>
<comment type="caution">
    <text evidence="1">The sequence shown here is derived from an EMBL/GenBank/DDBJ whole genome shotgun (WGS) entry which is preliminary data.</text>
</comment>
<dbReference type="Gene3D" id="3.40.50.1980">
    <property type="entry name" value="Nitrogenase molybdenum iron protein domain"/>
    <property type="match status" value="1"/>
</dbReference>
<dbReference type="Proteomes" id="UP000244334">
    <property type="component" value="Unassembled WGS sequence"/>
</dbReference>
<dbReference type="AlphaFoldDB" id="A0A328TQY5"/>
<gene>
    <name evidence="1" type="ORF">ACZ87_02980</name>
</gene>
<name>A0A328TQY5_9GAMM</name>
<organism evidence="1 2">
    <name type="scientific">Candidatus Erwinia dacicola</name>
    <dbReference type="NCBI Taxonomy" id="252393"/>
    <lineage>
        <taxon>Bacteria</taxon>
        <taxon>Pseudomonadati</taxon>
        <taxon>Pseudomonadota</taxon>
        <taxon>Gammaproteobacteria</taxon>
        <taxon>Enterobacterales</taxon>
        <taxon>Erwiniaceae</taxon>
        <taxon>Erwinia</taxon>
    </lineage>
</organism>
<reference evidence="1" key="1">
    <citation type="submission" date="2018-04" db="EMBL/GenBank/DDBJ databases">
        <title>Genomes of the Obligate Erwinia dacicola and Facultative Enterobacter sp. OLF Endosymbionts of the Olive Fruit fly, Bactrocera oleae.</title>
        <authorList>
            <person name="Estes A.M."/>
            <person name="Hearn D.J."/>
            <person name="Agarwal S."/>
            <person name="Pierson E.A."/>
            <person name="Dunning-Hotopp J.C."/>
        </authorList>
    </citation>
    <scope>NUCLEOTIDE SEQUENCE [LARGE SCALE GENOMIC DNA]</scope>
    <source>
        <strain evidence="1">Oroville</strain>
    </source>
</reference>
<evidence type="ECO:0000313" key="2">
    <source>
        <dbReference type="Proteomes" id="UP000244334"/>
    </source>
</evidence>
<proteinExistence type="predicted"/>
<dbReference type="EMBL" id="LJAM02000419">
    <property type="protein sequence ID" value="RAP70216.1"/>
    <property type="molecule type" value="Genomic_DNA"/>
</dbReference>